<feature type="transmembrane region" description="Helical" evidence="1">
    <location>
        <begin position="20"/>
        <end position="39"/>
    </location>
</feature>
<evidence type="ECO:0000313" key="3">
    <source>
        <dbReference type="Proteomes" id="UP000811246"/>
    </source>
</evidence>
<proteinExistence type="predicted"/>
<evidence type="ECO:0000256" key="1">
    <source>
        <dbReference type="SAM" id="Phobius"/>
    </source>
</evidence>
<name>A0A922JU09_CARIL</name>
<dbReference type="AlphaFoldDB" id="A0A922JU09"/>
<reference evidence="2" key="1">
    <citation type="submission" date="2021-01" db="EMBL/GenBank/DDBJ databases">
        <authorList>
            <person name="Lovell J.T."/>
            <person name="Bentley N."/>
            <person name="Bhattarai G."/>
            <person name="Jenkins J.W."/>
            <person name="Sreedasyam A."/>
            <person name="Alarcon Y."/>
            <person name="Bock C."/>
            <person name="Boston L."/>
            <person name="Carlson J."/>
            <person name="Cervantes K."/>
            <person name="Clermont K."/>
            <person name="Krom N."/>
            <person name="Kubenka K."/>
            <person name="Mamidi S."/>
            <person name="Mattison C."/>
            <person name="Monteros M."/>
            <person name="Pisani C."/>
            <person name="Plott C."/>
            <person name="Rajasekar S."/>
            <person name="Rhein H.S."/>
            <person name="Rohla C."/>
            <person name="Song M."/>
            <person name="Hilaire R.S."/>
            <person name="Shu S."/>
            <person name="Wells L."/>
            <person name="Wang X."/>
            <person name="Webber J."/>
            <person name="Heerema R.J."/>
            <person name="Klein P."/>
            <person name="Conner P."/>
            <person name="Grauke L."/>
            <person name="Grimwood J."/>
            <person name="Schmutz J."/>
            <person name="Randall J.J."/>
        </authorList>
    </citation>
    <scope>NUCLEOTIDE SEQUENCE</scope>
    <source>
        <tissue evidence="2">Leaf</tissue>
    </source>
</reference>
<dbReference type="Proteomes" id="UP000811246">
    <property type="component" value="Chromosome 3"/>
</dbReference>
<keyword evidence="1" id="KW-0812">Transmembrane</keyword>
<evidence type="ECO:0000313" key="2">
    <source>
        <dbReference type="EMBL" id="KAG6720215.1"/>
    </source>
</evidence>
<comment type="caution">
    <text evidence="2">The sequence shown here is derived from an EMBL/GenBank/DDBJ whole genome shotgun (WGS) entry which is preliminary data.</text>
</comment>
<protein>
    <submittedName>
        <fullName evidence="2">Uncharacterized protein</fullName>
    </submittedName>
</protein>
<accession>A0A922JU09</accession>
<gene>
    <name evidence="2" type="ORF">I3842_03G047900</name>
</gene>
<dbReference type="EMBL" id="CM031827">
    <property type="protein sequence ID" value="KAG6720215.1"/>
    <property type="molecule type" value="Genomic_DNA"/>
</dbReference>
<keyword evidence="1" id="KW-1133">Transmembrane helix</keyword>
<sequence>MCTLTSMLCWPPSKRYGKKTAGSVMILFFLLFFLEFLVLRFSHEITGVDIAITGTRLIFQWHYPTGKYGLGYSTEILLCPFNIHIVDYVQMPLNPMKSLFPTIVKKIMLGIYD</sequence>
<organism evidence="2 3">
    <name type="scientific">Carya illinoinensis</name>
    <name type="common">Pecan</name>
    <dbReference type="NCBI Taxonomy" id="32201"/>
    <lineage>
        <taxon>Eukaryota</taxon>
        <taxon>Viridiplantae</taxon>
        <taxon>Streptophyta</taxon>
        <taxon>Embryophyta</taxon>
        <taxon>Tracheophyta</taxon>
        <taxon>Spermatophyta</taxon>
        <taxon>Magnoliopsida</taxon>
        <taxon>eudicotyledons</taxon>
        <taxon>Gunneridae</taxon>
        <taxon>Pentapetalae</taxon>
        <taxon>rosids</taxon>
        <taxon>fabids</taxon>
        <taxon>Fagales</taxon>
        <taxon>Juglandaceae</taxon>
        <taxon>Carya</taxon>
    </lineage>
</organism>
<keyword evidence="1" id="KW-0472">Membrane</keyword>